<keyword evidence="3" id="KW-1185">Reference proteome</keyword>
<evidence type="ECO:0000259" key="1">
    <source>
        <dbReference type="SMART" id="SM00849"/>
    </source>
</evidence>
<dbReference type="Pfam" id="PF12706">
    <property type="entry name" value="Lactamase_B_2"/>
    <property type="match status" value="1"/>
</dbReference>
<dbReference type="OrthoDB" id="9803916at2"/>
<dbReference type="Proteomes" id="UP000256845">
    <property type="component" value="Unassembled WGS sequence"/>
</dbReference>
<gene>
    <name evidence="2" type="ORF">DFP90_103142</name>
</gene>
<evidence type="ECO:0000313" key="3">
    <source>
        <dbReference type="Proteomes" id="UP000256845"/>
    </source>
</evidence>
<dbReference type="Gene3D" id="3.60.15.10">
    <property type="entry name" value="Ribonuclease Z/Hydroxyacylglutathione hydrolase-like"/>
    <property type="match status" value="1"/>
</dbReference>
<dbReference type="RefSeq" id="WP_115936240.1">
    <property type="nucleotide sequence ID" value="NZ_QRDW01000003.1"/>
</dbReference>
<comment type="caution">
    <text evidence="2">The sequence shown here is derived from an EMBL/GenBank/DDBJ whole genome shotgun (WGS) entry which is preliminary data.</text>
</comment>
<dbReference type="SMART" id="SM00849">
    <property type="entry name" value="Lactamase_B"/>
    <property type="match status" value="1"/>
</dbReference>
<organism evidence="2 3">
    <name type="scientific">Aestuariispira insulae</name>
    <dbReference type="NCBI Taxonomy" id="1461337"/>
    <lineage>
        <taxon>Bacteria</taxon>
        <taxon>Pseudomonadati</taxon>
        <taxon>Pseudomonadota</taxon>
        <taxon>Alphaproteobacteria</taxon>
        <taxon>Rhodospirillales</taxon>
        <taxon>Kiloniellaceae</taxon>
        <taxon>Aestuariispira</taxon>
    </lineage>
</organism>
<dbReference type="EMBL" id="QRDW01000003">
    <property type="protein sequence ID" value="RED51342.1"/>
    <property type="molecule type" value="Genomic_DNA"/>
</dbReference>
<dbReference type="PANTHER" id="PTHR42663:SF4">
    <property type="entry name" value="SLL1036 PROTEIN"/>
    <property type="match status" value="1"/>
</dbReference>
<sequence>MAEVNNNLSVTFWGTRGSIACPGPDTIRYGGNTSCLEVMCGNKRLIFDGGTGLPNLGRKIMTEPVPSELPVDLLLTHTHLDHIVGIPFFAPLHIPGNQVRLWAGHLLPNRTLKQTLSDMMAPPLFPIPPEIFQADVAFHDFEPQSPPDVGDGIKIRTAPLNHPNGATGYRVDFAGKSVCYITDTEHVPGRPDQNILDLVQDADLIIYDSTYTDEEFDRFVGFGHSTWSEGVRLADAANVGRLVVFHHDPSHNDVFMDGIAAEVEKVRPGTIVAKEGETLTL</sequence>
<evidence type="ECO:0000313" key="2">
    <source>
        <dbReference type="EMBL" id="RED51342.1"/>
    </source>
</evidence>
<dbReference type="PANTHER" id="PTHR42663">
    <property type="entry name" value="HYDROLASE C777.06C-RELATED-RELATED"/>
    <property type="match status" value="1"/>
</dbReference>
<dbReference type="AlphaFoldDB" id="A0A3D9HPD9"/>
<name>A0A3D9HPD9_9PROT</name>
<accession>A0A3D9HPD9</accession>
<proteinExistence type="predicted"/>
<dbReference type="InterPro" id="IPR036866">
    <property type="entry name" value="RibonucZ/Hydroxyglut_hydro"/>
</dbReference>
<dbReference type="SUPFAM" id="SSF56281">
    <property type="entry name" value="Metallo-hydrolase/oxidoreductase"/>
    <property type="match status" value="1"/>
</dbReference>
<feature type="domain" description="Metallo-beta-lactamase" evidence="1">
    <location>
        <begin position="32"/>
        <end position="224"/>
    </location>
</feature>
<dbReference type="InterPro" id="IPR001279">
    <property type="entry name" value="Metallo-B-lactamas"/>
</dbReference>
<dbReference type="CDD" id="cd07715">
    <property type="entry name" value="TaR3-like_MBL-fold"/>
    <property type="match status" value="1"/>
</dbReference>
<protein>
    <submittedName>
        <fullName evidence="2">Phosphoribosyl 1,2-cyclic phosphodiesterase</fullName>
    </submittedName>
</protein>
<reference evidence="2 3" key="1">
    <citation type="submission" date="2018-07" db="EMBL/GenBank/DDBJ databases">
        <title>Genomic Encyclopedia of Type Strains, Phase III (KMG-III): the genomes of soil and plant-associated and newly described type strains.</title>
        <authorList>
            <person name="Whitman W."/>
        </authorList>
    </citation>
    <scope>NUCLEOTIDE SEQUENCE [LARGE SCALE GENOMIC DNA]</scope>
    <source>
        <strain evidence="2 3">CECT 8488</strain>
    </source>
</reference>